<organism evidence="1 2">
    <name type="scientific">Pipistrellus kuhlii</name>
    <name type="common">Kuhl's pipistrelle</name>
    <dbReference type="NCBI Taxonomy" id="59472"/>
    <lineage>
        <taxon>Eukaryota</taxon>
        <taxon>Metazoa</taxon>
        <taxon>Chordata</taxon>
        <taxon>Craniata</taxon>
        <taxon>Vertebrata</taxon>
        <taxon>Euteleostomi</taxon>
        <taxon>Mammalia</taxon>
        <taxon>Eutheria</taxon>
        <taxon>Laurasiatheria</taxon>
        <taxon>Chiroptera</taxon>
        <taxon>Yangochiroptera</taxon>
        <taxon>Vespertilionidae</taxon>
        <taxon>Pipistrellus</taxon>
    </lineage>
</organism>
<proteinExistence type="predicted"/>
<reference evidence="1 2" key="1">
    <citation type="journal article" date="2020" name="Nature">
        <title>Six reference-quality genomes reveal evolution of bat adaptations.</title>
        <authorList>
            <person name="Jebb D."/>
            <person name="Huang Z."/>
            <person name="Pippel M."/>
            <person name="Hughes G.M."/>
            <person name="Lavrichenko K."/>
            <person name="Devanna P."/>
            <person name="Winkler S."/>
            <person name="Jermiin L.S."/>
            <person name="Skirmuntt E.C."/>
            <person name="Katzourakis A."/>
            <person name="Burkitt-Gray L."/>
            <person name="Ray D.A."/>
            <person name="Sullivan K.A.M."/>
            <person name="Roscito J.G."/>
            <person name="Kirilenko B.M."/>
            <person name="Davalos L.M."/>
            <person name="Corthals A.P."/>
            <person name="Power M.L."/>
            <person name="Jones G."/>
            <person name="Ransome R.D."/>
            <person name="Dechmann D.K.N."/>
            <person name="Locatelli A.G."/>
            <person name="Puechmaille S.J."/>
            <person name="Fedrigo O."/>
            <person name="Jarvis E.D."/>
            <person name="Hiller M."/>
            <person name="Vernes S.C."/>
            <person name="Myers E.W."/>
            <person name="Teeling E.C."/>
        </authorList>
    </citation>
    <scope>NUCLEOTIDE SEQUENCE [LARGE SCALE GENOMIC DNA]</scope>
    <source>
        <strain evidence="1">MPipKuh1</strain>
        <tissue evidence="1">Flight muscle</tissue>
    </source>
</reference>
<gene>
    <name evidence="1" type="ORF">mPipKuh1_010708</name>
</gene>
<comment type="caution">
    <text evidence="1">The sequence shown here is derived from an EMBL/GenBank/DDBJ whole genome shotgun (WGS) entry which is preliminary data.</text>
</comment>
<sequence length="120" mass="13630">MVQAFIFLSKIKLLKSRDSGPSRFGLQTEGSQVRFRSRAYTLVVGTSPVGGVHEAADRCLSLIDVSLCPFPFLSVKKSIKYIFFKKSRARGLLVWLLTEHYFIPQKTVAQFPVRAHRLQD</sequence>
<keyword evidence="2" id="KW-1185">Reference proteome</keyword>
<dbReference type="AlphaFoldDB" id="A0A7J7R9P5"/>
<dbReference type="Proteomes" id="UP000558488">
    <property type="component" value="Unassembled WGS sequence"/>
</dbReference>
<name>A0A7J7R9P5_PIPKU</name>
<dbReference type="EMBL" id="JACAGB010000089">
    <property type="protein sequence ID" value="KAF6272737.1"/>
    <property type="molecule type" value="Genomic_DNA"/>
</dbReference>
<accession>A0A7J7R9P5</accession>
<protein>
    <submittedName>
        <fullName evidence="1">Uncharacterized protein</fullName>
    </submittedName>
</protein>
<evidence type="ECO:0000313" key="1">
    <source>
        <dbReference type="EMBL" id="KAF6272737.1"/>
    </source>
</evidence>
<evidence type="ECO:0000313" key="2">
    <source>
        <dbReference type="Proteomes" id="UP000558488"/>
    </source>
</evidence>